<dbReference type="Gene3D" id="3.40.1580.10">
    <property type="entry name" value="SMI1/KNR4-like"/>
    <property type="match status" value="1"/>
</dbReference>
<proteinExistence type="predicted"/>
<evidence type="ECO:0000313" key="3">
    <source>
        <dbReference type="Proteomes" id="UP000461730"/>
    </source>
</evidence>
<accession>A0A7K1U6G9</accession>
<reference evidence="2 3" key="1">
    <citation type="submission" date="2019-12" db="EMBL/GenBank/DDBJ databases">
        <title>Chitinophaga sp. strain ysch24 (GDMCC 1.1355), whole genome shotgun sequence.</title>
        <authorList>
            <person name="Zhang X."/>
        </authorList>
    </citation>
    <scope>NUCLEOTIDE SEQUENCE [LARGE SCALE GENOMIC DNA]</scope>
    <source>
        <strain evidence="3">ysch24</strain>
    </source>
</reference>
<evidence type="ECO:0000313" key="2">
    <source>
        <dbReference type="EMBL" id="MVT09939.1"/>
    </source>
</evidence>
<sequence>MKYLSFLKANKKHLGDPQGLNEDEITAVEQAFNVKLPLAYKEFLSVFGKKRGRILRNYGSEASYLARNKADALKAFNNAKEKGFAITDSQLFFGVWQELAFYFFDCAEGNDDPPVYVFNDSGKMEHYKDSFSLLIKDELDAVLKFDKKR</sequence>
<dbReference type="InterPro" id="IPR037883">
    <property type="entry name" value="Knr4/Smi1-like_sf"/>
</dbReference>
<dbReference type="Pfam" id="PF14568">
    <property type="entry name" value="SUKH_6"/>
    <property type="match status" value="1"/>
</dbReference>
<organism evidence="2 3">
    <name type="scientific">Chitinophaga tropicalis</name>
    <dbReference type="NCBI Taxonomy" id="2683588"/>
    <lineage>
        <taxon>Bacteria</taxon>
        <taxon>Pseudomonadati</taxon>
        <taxon>Bacteroidota</taxon>
        <taxon>Chitinophagia</taxon>
        <taxon>Chitinophagales</taxon>
        <taxon>Chitinophagaceae</taxon>
        <taxon>Chitinophaga</taxon>
    </lineage>
</organism>
<dbReference type="SUPFAM" id="SSF160631">
    <property type="entry name" value="SMI1/KNR4-like"/>
    <property type="match status" value="1"/>
</dbReference>
<dbReference type="Proteomes" id="UP000461730">
    <property type="component" value="Unassembled WGS sequence"/>
</dbReference>
<dbReference type="InterPro" id="IPR018958">
    <property type="entry name" value="Knr4/Smi1-like_dom"/>
</dbReference>
<feature type="domain" description="Knr4/Smi1-like" evidence="1">
    <location>
        <begin position="19"/>
        <end position="137"/>
    </location>
</feature>
<dbReference type="SMART" id="SM00860">
    <property type="entry name" value="SMI1_KNR4"/>
    <property type="match status" value="1"/>
</dbReference>
<protein>
    <recommendedName>
        <fullName evidence="1">Knr4/Smi1-like domain-containing protein</fullName>
    </recommendedName>
</protein>
<name>A0A7K1U6G9_9BACT</name>
<evidence type="ECO:0000259" key="1">
    <source>
        <dbReference type="SMART" id="SM00860"/>
    </source>
</evidence>
<dbReference type="AlphaFoldDB" id="A0A7K1U6G9"/>
<dbReference type="EMBL" id="WRXN01000007">
    <property type="protein sequence ID" value="MVT09939.1"/>
    <property type="molecule type" value="Genomic_DNA"/>
</dbReference>
<gene>
    <name evidence="2" type="ORF">GO493_16830</name>
</gene>
<keyword evidence="3" id="KW-1185">Reference proteome</keyword>
<comment type="caution">
    <text evidence="2">The sequence shown here is derived from an EMBL/GenBank/DDBJ whole genome shotgun (WGS) entry which is preliminary data.</text>
</comment>
<dbReference type="RefSeq" id="WP_157307388.1">
    <property type="nucleotide sequence ID" value="NZ_WRXN01000007.1"/>
</dbReference>